<evidence type="ECO:0000259" key="4">
    <source>
        <dbReference type="Pfam" id="PF02278"/>
    </source>
</evidence>
<dbReference type="Pfam" id="PF02884">
    <property type="entry name" value="Lyase_8_C"/>
    <property type="match status" value="1"/>
</dbReference>
<gene>
    <name evidence="7" type="ORF">PAECIP111891_02113</name>
</gene>
<dbReference type="Pfam" id="PF08124">
    <property type="entry name" value="Lyase_8_N"/>
    <property type="match status" value="1"/>
</dbReference>
<dbReference type="InterPro" id="IPR014718">
    <property type="entry name" value="GH-type_carb-bd"/>
</dbReference>
<evidence type="ECO:0000256" key="3">
    <source>
        <dbReference type="ARBA" id="ARBA00023239"/>
    </source>
</evidence>
<accession>A0ABN8G7Y0</accession>
<evidence type="ECO:0000256" key="2">
    <source>
        <dbReference type="ARBA" id="ARBA00022729"/>
    </source>
</evidence>
<dbReference type="InterPro" id="IPR038970">
    <property type="entry name" value="Lyase_8"/>
</dbReference>
<dbReference type="CDD" id="cd01083">
    <property type="entry name" value="GAG_Lyase"/>
    <property type="match status" value="1"/>
</dbReference>
<comment type="similarity">
    <text evidence="1">Belongs to the polysaccharide lyase 8 family.</text>
</comment>
<dbReference type="EMBL" id="CAKMMW010000004">
    <property type="protein sequence ID" value="CAH1202284.1"/>
    <property type="molecule type" value="Genomic_DNA"/>
</dbReference>
<feature type="domain" description="Polysaccharide lyase family 8 C-terminal" evidence="5">
    <location>
        <begin position="697"/>
        <end position="760"/>
    </location>
</feature>
<dbReference type="Proteomes" id="UP000838821">
    <property type="component" value="Unassembled WGS sequence"/>
</dbReference>
<comment type="caution">
    <text evidence="7">The sequence shown here is derived from an EMBL/GenBank/DDBJ whole genome shotgun (WGS) entry which is preliminary data.</text>
</comment>
<dbReference type="SUPFAM" id="SSF49863">
    <property type="entry name" value="Hyaluronate lyase-like, C-terminal domain"/>
    <property type="match status" value="1"/>
</dbReference>
<name>A0ABN8G7Y0_9BACL</name>
<dbReference type="InterPro" id="IPR008929">
    <property type="entry name" value="Chondroitin_lyas"/>
</dbReference>
<reference evidence="7" key="1">
    <citation type="submission" date="2022-01" db="EMBL/GenBank/DDBJ databases">
        <authorList>
            <person name="Criscuolo A."/>
        </authorList>
    </citation>
    <scope>NUCLEOTIDE SEQUENCE</scope>
    <source>
        <strain evidence="7">CIP111891</strain>
    </source>
</reference>
<dbReference type="SUPFAM" id="SSF74650">
    <property type="entry name" value="Galactose mutarotase-like"/>
    <property type="match status" value="1"/>
</dbReference>
<evidence type="ECO:0000259" key="6">
    <source>
        <dbReference type="Pfam" id="PF08124"/>
    </source>
</evidence>
<evidence type="ECO:0000313" key="8">
    <source>
        <dbReference type="Proteomes" id="UP000838821"/>
    </source>
</evidence>
<dbReference type="RefSeq" id="WP_236286859.1">
    <property type="nucleotide sequence ID" value="NZ_CAKMMW010000004.1"/>
</dbReference>
<keyword evidence="3" id="KW-0456">Lyase</keyword>
<dbReference type="Pfam" id="PF02278">
    <property type="entry name" value="Lyase_8"/>
    <property type="match status" value="1"/>
</dbReference>
<evidence type="ECO:0000259" key="5">
    <source>
        <dbReference type="Pfam" id="PF02884"/>
    </source>
</evidence>
<evidence type="ECO:0000313" key="7">
    <source>
        <dbReference type="EMBL" id="CAH1202284.1"/>
    </source>
</evidence>
<dbReference type="InterPro" id="IPR011071">
    <property type="entry name" value="Lyase_8-like_C"/>
</dbReference>
<dbReference type="PANTHER" id="PTHR38481">
    <property type="entry name" value="HYALURONATE LYASE"/>
    <property type="match status" value="1"/>
</dbReference>
<dbReference type="Gene3D" id="1.50.10.100">
    <property type="entry name" value="Chondroitin AC/alginate lyase"/>
    <property type="match status" value="1"/>
</dbReference>
<evidence type="ECO:0000256" key="1">
    <source>
        <dbReference type="ARBA" id="ARBA00006699"/>
    </source>
</evidence>
<dbReference type="InterPro" id="IPR004103">
    <property type="entry name" value="Lyase_8_C"/>
</dbReference>
<sequence length="1210" mass="130762">MFNWKTTKIAAIIVLGAMLINLFLLPNAKVVASGDEYDVLRLKIYDVISGGNDYVATDPDIAPTITTIDTNAQTSWSTMNKAPNRNYLWGASNPLGPTMSSSKVSGDFSQLQGMALAYSTRGTSLYQNQSLLADIISGMDWMYANQYNSSVPVRGYQNTTNNWYDWQIASPLSINSIIVQLYSSLSSLQISNWEAEVSRQTLALNSGNTGANRVWTCNIIITSGIITKNSAKITTGVNGLSPVLAYVASGEGFYSDGSFLQHTALISYNGGYGLSMLDNLTQVMYIVAGSTWDITDPNLSNVYQWIYKAYEPLFYNDSMMAMVNGRNIARIGSDDLGVYSTGSSMGRLGSSVVRLAYSAPNSADVLRYKSMIKQWMSEAASPTPYATLSSIQIIAQTKAIVNDSSITPRGDLILNKQYPNMARAVHRRPDFTFGVSMTSDKVANYELINDENVKGWHTGDGMTYLYNSDLAQYMDAFWPTVDSHRLAGTTVIQNSEPGPAKKNGSSWVGGTDVSGLYGVTGMQVQDAVYSLSANKSWFMFDDEIVNLGAGIQSTNTTSPVETIVENRKLNGNGNGNNTFIVGGVQKSSALGWSETMSGVSWAYLAGNTAGSDLGYYFPQSSTVKGLRESRTANWKSINNHYNDSNLYPDYSVDYTRNYLTLWMDHGTTPTNGSYSYVQLPNKSSAQVAKYAANPDITILENSTQAQAVTENNLNVTGINFWQDAVKTVGEVTSNKKASVMVRGSENGTEVSVSDPTKANTGTIVINLAKNLGPIAYLDPGVTVSTSGGVTTITVNVSGSLGKSFKVYFNNPAGPVTGYAFNENFNDMMAADLNSQGGWVGDNGGVSANIIGVQALNGSATDKSVKLATKATGGRADAYRLFNAPQGGFLTAEVTVTADDNYWKNAMIVADSSLTSNNIAAHIVMENGKMWGYNGGTKTDILTSITPGVPYRLKAVINTFTKKFDIYVNDVIRVSQWSYRYSGITKLDKFLVANSGNLNSSMSFDDAKVSYLPLTLSYLINENFNNMTAGNLNGQNGWVGDNGGISLNTIAVQSVNGSSAEKAVKLATNATGGRADAYRLFNTPQGSNLIAEVTVTSDDNYWKNALIMSDSSLTSSNIASHIVMENGKMWGYNAGTKTDILTSITPGVSYRLKVIINPSTKKFDVYVDGQLRASQWNYRYSGVSTLDKLLVGNSGNLNSSMSFDNVNLSSY</sequence>
<keyword evidence="2" id="KW-0732">Signal</keyword>
<organism evidence="7 8">
    <name type="scientific">Paenibacillus allorhizoplanae</name>
    <dbReference type="NCBI Taxonomy" id="2905648"/>
    <lineage>
        <taxon>Bacteria</taxon>
        <taxon>Bacillati</taxon>
        <taxon>Bacillota</taxon>
        <taxon>Bacilli</taxon>
        <taxon>Bacillales</taxon>
        <taxon>Paenibacillaceae</taxon>
        <taxon>Paenibacillus</taxon>
    </lineage>
</organism>
<dbReference type="Gene3D" id="2.70.98.10">
    <property type="match status" value="1"/>
</dbReference>
<dbReference type="Gene3D" id="2.60.220.10">
    <property type="entry name" value="Polysaccharide lyase family 8-like, C-terminal"/>
    <property type="match status" value="1"/>
</dbReference>
<evidence type="ECO:0008006" key="9">
    <source>
        <dbReference type="Google" id="ProtNLM"/>
    </source>
</evidence>
<dbReference type="InterPro" id="IPR003159">
    <property type="entry name" value="Lyase_8_central_dom"/>
</dbReference>
<feature type="domain" description="Polysaccharide lyase family 8 central" evidence="4">
    <location>
        <begin position="415"/>
        <end position="682"/>
    </location>
</feature>
<keyword evidence="8" id="KW-1185">Reference proteome</keyword>
<feature type="domain" description="Polysaccharide lyase 8 N-terminal alpha-helical" evidence="6">
    <location>
        <begin position="49"/>
        <end position="373"/>
    </location>
</feature>
<dbReference type="InterPro" id="IPR012970">
    <property type="entry name" value="Lyase_8_alpha_N"/>
</dbReference>
<dbReference type="InterPro" id="IPR011013">
    <property type="entry name" value="Gal_mutarotase_sf_dom"/>
</dbReference>
<proteinExistence type="inferred from homology"/>
<dbReference type="SUPFAM" id="SSF48230">
    <property type="entry name" value="Chondroitin AC/alginate lyase"/>
    <property type="match status" value="1"/>
</dbReference>
<dbReference type="PANTHER" id="PTHR38481:SF1">
    <property type="entry name" value="HYALURONATE LYASE"/>
    <property type="match status" value="1"/>
</dbReference>
<protein>
    <recommendedName>
        <fullName evidence="9">Polysaccharide lyase 8 family protein</fullName>
    </recommendedName>
</protein>